<organism evidence="4">
    <name type="scientific">uncultured archaeon MedDCM-OCT-S04-C14</name>
    <dbReference type="NCBI Taxonomy" id="743084"/>
    <lineage>
        <taxon>Archaea</taxon>
        <taxon>environmental samples</taxon>
    </lineage>
</organism>
<dbReference type="InterPro" id="IPR030868">
    <property type="entry name" value="MqnA"/>
</dbReference>
<evidence type="ECO:0000313" key="4">
    <source>
        <dbReference type="EMBL" id="ADD92923.1"/>
    </source>
</evidence>
<dbReference type="Pfam" id="PF02621">
    <property type="entry name" value="VitK2_biosynth"/>
    <property type="match status" value="1"/>
</dbReference>
<evidence type="ECO:0000256" key="1">
    <source>
        <dbReference type="ARBA" id="ARBA00022428"/>
    </source>
</evidence>
<dbReference type="Gene3D" id="3.40.190.10">
    <property type="entry name" value="Periplasmic binding protein-like II"/>
    <property type="match status" value="2"/>
</dbReference>
<comment type="similarity">
    <text evidence="3">Belongs to the MqnA/MqnD family. MqnA subfamily.</text>
</comment>
<dbReference type="PANTHER" id="PTHR37690:SF1">
    <property type="entry name" value="CHORISMATE DEHYDRATASE"/>
    <property type="match status" value="1"/>
</dbReference>
<protein>
    <recommendedName>
        <fullName evidence="3">Chorismate dehydratase</fullName>
        <ecNumber evidence="3">4.2.1.151</ecNumber>
    </recommendedName>
    <alternativeName>
        <fullName evidence="3">Menaquinone biosynthetic enzyme MqnA</fullName>
    </alternativeName>
</protein>
<sequence length="265" mass="29555">MGETWTSTLGRVAFINCDPLYHRLSNEWSVLAAPPSWLTGHVLRRDCILAPIPAADYAKHADELVLLPDIGIGSQGEVGSVLLFGAVPLESMKTIALPSDSATSVALLKHLISKKGRAMNYISTGPDYDSMMAMADGALLIGDRALEAAREFPEMVQMDLGTAWMEEEDLPMIFGVFVARKDTPTALLKEAHASLLDNLVQFENEPKKREDVIHWSMEKSGLSFHRLDQYYGEVFNRLNQHHLDGLFCFLKEACNMRTEPEFAWS</sequence>
<dbReference type="UniPathway" id="UPA00079"/>
<evidence type="ECO:0000256" key="2">
    <source>
        <dbReference type="ARBA" id="ARBA00023239"/>
    </source>
</evidence>
<dbReference type="EMBL" id="GU942958">
    <property type="protein sequence ID" value="ADD92923.1"/>
    <property type="molecule type" value="Genomic_DNA"/>
</dbReference>
<comment type="function">
    <text evidence="3">Catalyzes the dehydration of chorismate into 3-[(1-carboxyvinyl)oxy]benzoate, a step in the biosynthesis of menaquinone (MK, vitamin K2).</text>
</comment>
<reference evidence="4" key="1">
    <citation type="journal article" date="2010" name="ISME J.">
        <title>Metagenome of the Mediterranean deep chlorophyll maximum studied by direct and fosmid library 454 pyrosequencing.</title>
        <authorList>
            <person name="Ghai R."/>
            <person name="Martin-Cuadrado A.B."/>
            <person name="Molto A.G."/>
            <person name="Heredia I.G."/>
            <person name="Cabrera R."/>
            <person name="Martin J."/>
            <person name="Verdu M."/>
            <person name="Deschamps P."/>
            <person name="Moreira D."/>
            <person name="Lopez-Garcia P."/>
            <person name="Mira A."/>
            <person name="Rodriguez-Valera F."/>
        </authorList>
    </citation>
    <scope>NUCLEOTIDE SEQUENCE</scope>
</reference>
<comment type="catalytic activity">
    <reaction evidence="3">
        <text>chorismate = 3-[(1-carboxyvinyl)-oxy]benzoate + H2O</text>
        <dbReference type="Rhea" id="RHEA:40051"/>
        <dbReference type="ChEBI" id="CHEBI:15377"/>
        <dbReference type="ChEBI" id="CHEBI:29748"/>
        <dbReference type="ChEBI" id="CHEBI:76981"/>
        <dbReference type="EC" id="4.2.1.151"/>
    </reaction>
</comment>
<evidence type="ECO:0000256" key="3">
    <source>
        <dbReference type="HAMAP-Rule" id="MF_00995"/>
    </source>
</evidence>
<keyword evidence="2 3" id="KW-0456">Lyase</keyword>
<dbReference type="HAMAP" id="MF_00995">
    <property type="entry name" value="MqnA"/>
    <property type="match status" value="1"/>
</dbReference>
<accession>D6PB36</accession>
<name>D6PB36_9ARCH</name>
<dbReference type="GO" id="GO:0016836">
    <property type="term" value="F:hydro-lyase activity"/>
    <property type="evidence" value="ECO:0007669"/>
    <property type="project" value="UniProtKB-UniRule"/>
</dbReference>
<dbReference type="PANTHER" id="PTHR37690">
    <property type="entry name" value="CHORISMATE DEHYDRATASE"/>
    <property type="match status" value="1"/>
</dbReference>
<proteinExistence type="inferred from homology"/>
<dbReference type="SUPFAM" id="SSF53850">
    <property type="entry name" value="Periplasmic binding protein-like II"/>
    <property type="match status" value="1"/>
</dbReference>
<dbReference type="EC" id="4.2.1.151" evidence="3"/>
<gene>
    <name evidence="3" type="primary">mqnA</name>
</gene>
<dbReference type="InterPro" id="IPR003773">
    <property type="entry name" value="Menaquinone_biosynth"/>
</dbReference>
<dbReference type="CDD" id="cd13634">
    <property type="entry name" value="PBP2_Sco4506"/>
    <property type="match status" value="1"/>
</dbReference>
<dbReference type="AlphaFoldDB" id="D6PB36"/>
<dbReference type="GO" id="GO:0009234">
    <property type="term" value="P:menaquinone biosynthetic process"/>
    <property type="evidence" value="ECO:0007669"/>
    <property type="project" value="UniProtKB-UniRule"/>
</dbReference>
<comment type="pathway">
    <text evidence="3">Quinol/quinone metabolism; menaquinone biosynthesis.</text>
</comment>
<keyword evidence="1 3" id="KW-0474">Menaquinone biosynthesis</keyword>